<feature type="chain" id="PRO_5039647243" evidence="4">
    <location>
        <begin position="19"/>
        <end position="309"/>
    </location>
</feature>
<keyword evidence="1 3" id="KW-0813">Transport</keyword>
<gene>
    <name evidence="5" type="ORF">AS030_11245</name>
</gene>
<dbReference type="SUPFAM" id="SSF53807">
    <property type="entry name" value="Helical backbone' metal receptor"/>
    <property type="match status" value="1"/>
</dbReference>
<keyword evidence="2 4" id="KW-0732">Signal</keyword>
<feature type="signal peptide" evidence="4">
    <location>
        <begin position="1"/>
        <end position="18"/>
    </location>
</feature>
<dbReference type="InterPro" id="IPR006128">
    <property type="entry name" value="Lipoprotein_PsaA-like"/>
</dbReference>
<evidence type="ECO:0000256" key="4">
    <source>
        <dbReference type="SAM" id="SignalP"/>
    </source>
</evidence>
<organism evidence="5 6">
    <name type="scientific">Fictibacillus enclensis</name>
    <dbReference type="NCBI Taxonomy" id="1017270"/>
    <lineage>
        <taxon>Bacteria</taxon>
        <taxon>Bacillati</taxon>
        <taxon>Bacillota</taxon>
        <taxon>Bacilli</taxon>
        <taxon>Bacillales</taxon>
        <taxon>Fictibacillaceae</taxon>
        <taxon>Fictibacillus</taxon>
    </lineage>
</organism>
<comment type="caution">
    <text evidence="5">The sequence shown here is derived from an EMBL/GenBank/DDBJ whole genome shotgun (WGS) entry which is preliminary data.</text>
</comment>
<dbReference type="Pfam" id="PF01297">
    <property type="entry name" value="ZnuA"/>
    <property type="match status" value="1"/>
</dbReference>
<comment type="similarity">
    <text evidence="3">Belongs to the bacterial solute-binding protein 9 family.</text>
</comment>
<dbReference type="AlphaFoldDB" id="A0A0V8J8A5"/>
<dbReference type="PRINTS" id="PR00690">
    <property type="entry name" value="ADHESNFAMILY"/>
</dbReference>
<evidence type="ECO:0000313" key="5">
    <source>
        <dbReference type="EMBL" id="KSU83153.1"/>
    </source>
</evidence>
<accession>A0A0V8J8A5</accession>
<dbReference type="GO" id="GO:0030001">
    <property type="term" value="P:metal ion transport"/>
    <property type="evidence" value="ECO:0007669"/>
    <property type="project" value="InterPro"/>
</dbReference>
<dbReference type="RefSeq" id="WP_061971950.1">
    <property type="nucleotide sequence ID" value="NZ_FMAV01000002.1"/>
</dbReference>
<dbReference type="Proteomes" id="UP000054099">
    <property type="component" value="Unassembled WGS sequence"/>
</dbReference>
<dbReference type="InterPro" id="IPR050492">
    <property type="entry name" value="Bact_metal-bind_prot9"/>
</dbReference>
<evidence type="ECO:0000313" key="6">
    <source>
        <dbReference type="Proteomes" id="UP000054099"/>
    </source>
</evidence>
<evidence type="ECO:0000256" key="2">
    <source>
        <dbReference type="ARBA" id="ARBA00022729"/>
    </source>
</evidence>
<reference evidence="5 6" key="1">
    <citation type="journal article" date="2014" name="Antonie Van Leeuwenhoek">
        <title>Fictibacillus enclensis sp. nov., isolated from marine sediment.</title>
        <authorList>
            <person name="Dastager S.G."/>
            <person name="Mawlankar R."/>
            <person name="Srinivasan K."/>
            <person name="Tang S.K."/>
            <person name="Lee J.C."/>
            <person name="Ramana V.V."/>
            <person name="Shouche Y.S."/>
        </authorList>
    </citation>
    <scope>NUCLEOTIDE SEQUENCE [LARGE SCALE GENOMIC DNA]</scope>
    <source>
        <strain evidence="5 6">NIO-1003</strain>
    </source>
</reference>
<dbReference type="InterPro" id="IPR006129">
    <property type="entry name" value="AdhesinB"/>
</dbReference>
<dbReference type="OrthoDB" id="9810636at2"/>
<name>A0A0V8J8A5_9BACL</name>
<dbReference type="InterPro" id="IPR006127">
    <property type="entry name" value="ZnuA-like"/>
</dbReference>
<keyword evidence="6" id="KW-1185">Reference proteome</keyword>
<dbReference type="EMBL" id="LNQN01000002">
    <property type="protein sequence ID" value="KSU83153.1"/>
    <property type="molecule type" value="Genomic_DNA"/>
</dbReference>
<proteinExistence type="inferred from homology"/>
<dbReference type="GO" id="GO:0007155">
    <property type="term" value="P:cell adhesion"/>
    <property type="evidence" value="ECO:0007669"/>
    <property type="project" value="InterPro"/>
</dbReference>
<evidence type="ECO:0000256" key="3">
    <source>
        <dbReference type="RuleBase" id="RU003512"/>
    </source>
</evidence>
<dbReference type="PANTHER" id="PTHR42953">
    <property type="entry name" value="HIGH-AFFINITY ZINC UPTAKE SYSTEM PROTEIN ZNUA-RELATED"/>
    <property type="match status" value="1"/>
</dbReference>
<protein>
    <submittedName>
        <fullName evidence="5">Adhesin</fullName>
    </submittedName>
</protein>
<evidence type="ECO:0000256" key="1">
    <source>
        <dbReference type="ARBA" id="ARBA00022448"/>
    </source>
</evidence>
<dbReference type="PRINTS" id="PR00691">
    <property type="entry name" value="ADHESINB"/>
</dbReference>
<dbReference type="PROSITE" id="PS51257">
    <property type="entry name" value="PROKAR_LIPOPROTEIN"/>
    <property type="match status" value="1"/>
</dbReference>
<dbReference type="GO" id="GO:0046872">
    <property type="term" value="F:metal ion binding"/>
    <property type="evidence" value="ECO:0007669"/>
    <property type="project" value="InterPro"/>
</dbReference>
<sequence>MKYLKLIAMLSIFSFLLAACSGQKETSSNKDPNKLTVNTTIFPLKDFASKIGGKYVAVKNVVPAGVEPHDYEPTIQTMSELSDGDLFIYNGAGLEGFADKAIDTLDQNKTTVIKATQGIRLEAEHAEGEDSDHEHNHGDTDPHVFIDPVHSVKMAENIKDALIKKDPKHKNEYEKNYAALKSELMKLDKSYKTTIQNSSKKEILVSHAAYGYWEKRYGLKQIPISGLSPSNEPTQKQLQSIIELSKKHNINYVLFEDNVKPRVADTVKSEVGAEALSFHNLESPAKKDSDKDYISLMKGNLDILKKALQ</sequence>
<dbReference type="PANTHER" id="PTHR42953:SF8">
    <property type="entry name" value="ZINT DOMAIN-CONTAINING PROTEIN"/>
    <property type="match status" value="1"/>
</dbReference>
<dbReference type="Gene3D" id="3.40.50.1980">
    <property type="entry name" value="Nitrogenase molybdenum iron protein domain"/>
    <property type="match status" value="2"/>
</dbReference>